<dbReference type="Pfam" id="PF05148">
    <property type="entry name" value="Methyltransf_8"/>
    <property type="match status" value="1"/>
</dbReference>
<dbReference type="Gene3D" id="3.40.50.150">
    <property type="entry name" value="Vaccinia Virus protein VP39"/>
    <property type="match status" value="1"/>
</dbReference>
<evidence type="ECO:0000256" key="4">
    <source>
        <dbReference type="ARBA" id="ARBA00022552"/>
    </source>
</evidence>
<dbReference type="InterPro" id="IPR007823">
    <property type="entry name" value="RRP8"/>
</dbReference>
<accession>A0ABM1MNF2</accession>
<keyword evidence="11" id="KW-1185">Reference proteome</keyword>
<dbReference type="SUPFAM" id="SSF53335">
    <property type="entry name" value="S-adenosyl-L-methionine-dependent methyltransferases"/>
    <property type="match status" value="1"/>
</dbReference>
<evidence type="ECO:0000256" key="3">
    <source>
        <dbReference type="ARBA" id="ARBA00020203"/>
    </source>
</evidence>
<dbReference type="Proteomes" id="UP000695000">
    <property type="component" value="Unplaced"/>
</dbReference>
<dbReference type="Gene3D" id="1.10.10.2150">
    <property type="entry name" value="Ribosomal RNA-processing protein 8, N-terminal domain"/>
    <property type="match status" value="1"/>
</dbReference>
<sequence>MKVKKPKVANNKVGEENQALVKVKSKKAFNKLNKKSKVIEKPKEEYNVEKLQSELSAILSGSFGKKLNKCVEDINAAETVKVTKKKKLLKKTDGDDKKQEVSKSDSSVNTVKPNKKNKVVTQSIEVSENVKNEKLGNKIKKDKPQLKTAVQENETNVERKKFKKEKPVKNKNKASKEIKINKVELINEKLKSKKNKVNNIGNKNENRKLITDKEEDDSKDFKNVKKNKGHLSNKQKTNEKLDNESNNKKVKTELIEKKEEVKVEAEDTTTSSMFPHMENKKAKKKANLMHSNVDSNIDYKRNNVSEKSVDLAKILQDEKKLKLYNMLNEAKTKPVKLAGKRKMAKLPLRERMMEKLKAARFRYLNEQIYTTDGSEAKAMFQSDPAAFKAYHEGFSQQVNRWPINPVDVIIESIKKMSKNLVIADFGCGDAKIAKSVENTVHSFDLVASDDAVTACDMSNVPLENSSVDVAVFCLSLMGTNLQDYIKEANRVLKMGGILKIAEVESRFDKVETFISGISHFGFKKTWNNLANDIFFFIDFKKTANVKGKQLPTVSLKPCLYKKR</sequence>
<dbReference type="PANTHER" id="PTHR12787">
    <property type="entry name" value="RIBOSOMAL RNA-PROCESSING PROTEIN 8"/>
    <property type="match status" value="1"/>
</dbReference>
<comment type="subcellular location">
    <subcellularLocation>
        <location evidence="1 9">Nucleus</location>
        <location evidence="1 9">Nucleolus</location>
    </subcellularLocation>
</comment>
<keyword evidence="8 9" id="KW-0539">Nucleus</keyword>
<feature type="compositionally biased region" description="Basic residues" evidence="10">
    <location>
        <begin position="160"/>
        <end position="173"/>
    </location>
</feature>
<feature type="region of interest" description="Disordered" evidence="10">
    <location>
        <begin position="220"/>
        <end position="249"/>
    </location>
</feature>
<evidence type="ECO:0000313" key="12">
    <source>
        <dbReference type="RefSeq" id="XP_017776102.1"/>
    </source>
</evidence>
<proteinExistence type="inferred from homology"/>
<organism evidence="11 12">
    <name type="scientific">Nicrophorus vespilloides</name>
    <name type="common">Boreal carrion beetle</name>
    <dbReference type="NCBI Taxonomy" id="110193"/>
    <lineage>
        <taxon>Eukaryota</taxon>
        <taxon>Metazoa</taxon>
        <taxon>Ecdysozoa</taxon>
        <taxon>Arthropoda</taxon>
        <taxon>Hexapoda</taxon>
        <taxon>Insecta</taxon>
        <taxon>Pterygota</taxon>
        <taxon>Neoptera</taxon>
        <taxon>Endopterygota</taxon>
        <taxon>Coleoptera</taxon>
        <taxon>Polyphaga</taxon>
        <taxon>Staphyliniformia</taxon>
        <taxon>Silphidae</taxon>
        <taxon>Nicrophorinae</taxon>
        <taxon>Nicrophorus</taxon>
    </lineage>
</organism>
<evidence type="ECO:0000256" key="2">
    <source>
        <dbReference type="ARBA" id="ARBA00006301"/>
    </source>
</evidence>
<gene>
    <name evidence="12" type="primary">LOC108562322</name>
</gene>
<evidence type="ECO:0000256" key="7">
    <source>
        <dbReference type="ARBA" id="ARBA00022691"/>
    </source>
</evidence>
<dbReference type="GeneID" id="108562322"/>
<dbReference type="InterPro" id="IPR042036">
    <property type="entry name" value="RRP8_N"/>
</dbReference>
<evidence type="ECO:0000256" key="1">
    <source>
        <dbReference type="ARBA" id="ARBA00004604"/>
    </source>
</evidence>
<evidence type="ECO:0000256" key="8">
    <source>
        <dbReference type="ARBA" id="ARBA00023242"/>
    </source>
</evidence>
<evidence type="ECO:0000313" key="11">
    <source>
        <dbReference type="Proteomes" id="UP000695000"/>
    </source>
</evidence>
<protein>
    <recommendedName>
        <fullName evidence="3 9">Ribosomal RNA-processing protein 8</fullName>
        <ecNumber evidence="9">2.1.1.-</ecNumber>
    </recommendedName>
</protein>
<keyword evidence="5 9" id="KW-0489">Methyltransferase</keyword>
<reference evidence="12" key="1">
    <citation type="submission" date="2025-08" db="UniProtKB">
        <authorList>
            <consortium name="RefSeq"/>
        </authorList>
    </citation>
    <scope>IDENTIFICATION</scope>
    <source>
        <tissue evidence="12">Whole Larva</tissue>
    </source>
</reference>
<keyword evidence="7 9" id="KW-0949">S-adenosyl-L-methionine</keyword>
<feature type="compositionally biased region" description="Basic and acidic residues" evidence="10">
    <location>
        <begin position="236"/>
        <end position="249"/>
    </location>
</feature>
<dbReference type="InterPro" id="IPR029063">
    <property type="entry name" value="SAM-dependent_MTases_sf"/>
</dbReference>
<evidence type="ECO:0000256" key="6">
    <source>
        <dbReference type="ARBA" id="ARBA00022679"/>
    </source>
</evidence>
<evidence type="ECO:0000256" key="9">
    <source>
        <dbReference type="RuleBase" id="RU365074"/>
    </source>
</evidence>
<evidence type="ECO:0000256" key="10">
    <source>
        <dbReference type="SAM" id="MobiDB-lite"/>
    </source>
</evidence>
<comment type="similarity">
    <text evidence="2 9">Belongs to the methyltransferase superfamily. RRP8 family.</text>
</comment>
<keyword evidence="4 9" id="KW-0698">rRNA processing</keyword>
<dbReference type="PANTHER" id="PTHR12787:SF0">
    <property type="entry name" value="RIBOSOMAL RNA-PROCESSING PROTEIN 8"/>
    <property type="match status" value="1"/>
</dbReference>
<feature type="compositionally biased region" description="Basic and acidic residues" evidence="10">
    <location>
        <begin position="90"/>
        <end position="103"/>
    </location>
</feature>
<feature type="compositionally biased region" description="Basic residues" evidence="10">
    <location>
        <begin position="224"/>
        <end position="233"/>
    </location>
</feature>
<name>A0ABM1MNF2_NICVS</name>
<keyword evidence="6 9" id="KW-0808">Transferase</keyword>
<dbReference type="EC" id="2.1.1.-" evidence="9"/>
<evidence type="ECO:0000256" key="5">
    <source>
        <dbReference type="ARBA" id="ARBA00022603"/>
    </source>
</evidence>
<dbReference type="RefSeq" id="XP_017776102.1">
    <property type="nucleotide sequence ID" value="XM_017920613.1"/>
</dbReference>
<comment type="function">
    <text evidence="9">Probable methyltransferase required to silence rDNA.</text>
</comment>
<feature type="region of interest" description="Disordered" evidence="10">
    <location>
        <begin position="88"/>
        <end position="177"/>
    </location>
</feature>